<dbReference type="InterPro" id="IPR002577">
    <property type="entry name" value="HTH_HxlR"/>
</dbReference>
<keyword evidence="2" id="KW-0238">DNA-binding</keyword>
<name>A0A1C2DP80_9HYPH</name>
<dbReference type="STRING" id="1566387.QV13_14360"/>
<evidence type="ECO:0000256" key="1">
    <source>
        <dbReference type="ARBA" id="ARBA00023015"/>
    </source>
</evidence>
<dbReference type="Gene3D" id="1.10.10.10">
    <property type="entry name" value="Winged helix-like DNA-binding domain superfamily/Winged helix DNA-binding domain"/>
    <property type="match status" value="1"/>
</dbReference>
<evidence type="ECO:0000313" key="6">
    <source>
        <dbReference type="Proteomes" id="UP000094412"/>
    </source>
</evidence>
<keyword evidence="1" id="KW-0805">Transcription regulation</keyword>
<dbReference type="PANTHER" id="PTHR33204:SF18">
    <property type="entry name" value="TRANSCRIPTIONAL REGULATORY PROTEIN"/>
    <property type="match status" value="1"/>
</dbReference>
<dbReference type="EMBL" id="MDEO01000033">
    <property type="protein sequence ID" value="OCX16549.1"/>
    <property type="molecule type" value="Genomic_DNA"/>
</dbReference>
<dbReference type="PANTHER" id="PTHR33204">
    <property type="entry name" value="TRANSCRIPTIONAL REGULATOR, MARR FAMILY"/>
    <property type="match status" value="1"/>
</dbReference>
<reference evidence="5 6" key="1">
    <citation type="submission" date="2016-08" db="EMBL/GenBank/DDBJ databases">
        <title>Whole genome sequence of Mesorhizobium sp. strain UASWS1009 isolated from industrial sewage.</title>
        <authorList>
            <person name="Crovadore J."/>
            <person name="Calmin G."/>
            <person name="Chablais R."/>
            <person name="Cochard B."/>
            <person name="Lefort F."/>
        </authorList>
    </citation>
    <scope>NUCLEOTIDE SEQUENCE [LARGE SCALE GENOMIC DNA]</scope>
    <source>
        <strain evidence="5 6">UASWS1009</strain>
    </source>
</reference>
<proteinExistence type="predicted"/>
<evidence type="ECO:0000256" key="2">
    <source>
        <dbReference type="ARBA" id="ARBA00023125"/>
    </source>
</evidence>
<dbReference type="InterPro" id="IPR036388">
    <property type="entry name" value="WH-like_DNA-bd_sf"/>
</dbReference>
<dbReference type="PROSITE" id="PS51118">
    <property type="entry name" value="HTH_HXLR"/>
    <property type="match status" value="1"/>
</dbReference>
<keyword evidence="6" id="KW-1185">Reference proteome</keyword>
<dbReference type="GO" id="GO:0003677">
    <property type="term" value="F:DNA binding"/>
    <property type="evidence" value="ECO:0007669"/>
    <property type="project" value="UniProtKB-KW"/>
</dbReference>
<dbReference type="Proteomes" id="UP000094412">
    <property type="component" value="Unassembled WGS sequence"/>
</dbReference>
<organism evidence="5 6">
    <name type="scientific">Mesorhizobium hungaricum</name>
    <dbReference type="NCBI Taxonomy" id="1566387"/>
    <lineage>
        <taxon>Bacteria</taxon>
        <taxon>Pseudomonadati</taxon>
        <taxon>Pseudomonadota</taxon>
        <taxon>Alphaproteobacteria</taxon>
        <taxon>Hyphomicrobiales</taxon>
        <taxon>Phyllobacteriaceae</taxon>
        <taxon>Mesorhizobium</taxon>
    </lineage>
</organism>
<dbReference type="AlphaFoldDB" id="A0A1C2DP80"/>
<protein>
    <recommendedName>
        <fullName evidence="4">HTH hxlR-type domain-containing protein</fullName>
    </recommendedName>
</protein>
<evidence type="ECO:0000259" key="4">
    <source>
        <dbReference type="PROSITE" id="PS51118"/>
    </source>
</evidence>
<evidence type="ECO:0000313" key="5">
    <source>
        <dbReference type="EMBL" id="OCX16549.1"/>
    </source>
</evidence>
<comment type="caution">
    <text evidence="5">The sequence shown here is derived from an EMBL/GenBank/DDBJ whole genome shotgun (WGS) entry which is preliminary data.</text>
</comment>
<dbReference type="InterPro" id="IPR036390">
    <property type="entry name" value="WH_DNA-bd_sf"/>
</dbReference>
<dbReference type="SUPFAM" id="SSF55718">
    <property type="entry name" value="SCP-like"/>
    <property type="match status" value="1"/>
</dbReference>
<gene>
    <name evidence="5" type="ORF">QV13_14360</name>
</gene>
<dbReference type="OrthoDB" id="9782219at2"/>
<dbReference type="SUPFAM" id="SSF46785">
    <property type="entry name" value="Winged helix' DNA-binding domain"/>
    <property type="match status" value="1"/>
</dbReference>
<evidence type="ECO:0000256" key="3">
    <source>
        <dbReference type="ARBA" id="ARBA00023163"/>
    </source>
</evidence>
<dbReference type="Pfam" id="PF01638">
    <property type="entry name" value="HxlR"/>
    <property type="match status" value="1"/>
</dbReference>
<sequence>MAAELLATRWTLVVLGEMLSGSTRFNDIRRGVPRMSSALLAKRLRELVDAGVLDHVDGEYTLTRSGRDLAPIIQGIGRWALRWVDSDCSLANLDPRLLMWNMRRNLRPDPMPRRRVVVEFGFNSLPADEGRYWLIVAPGMPVDLCSIDPAFQIDLLVTADLRAMTSAWMGMSSFDDELRAGRIELDGDAGLAASFTRWIGQSGLASAVERA</sequence>
<accession>A0A1C2DP80</accession>
<dbReference type="InterPro" id="IPR036527">
    <property type="entry name" value="SCP2_sterol-bd_dom_sf"/>
</dbReference>
<feature type="domain" description="HTH hxlR-type" evidence="4">
    <location>
        <begin position="1"/>
        <end position="88"/>
    </location>
</feature>
<keyword evidence="3" id="KW-0804">Transcription</keyword>